<dbReference type="InterPro" id="IPR010614">
    <property type="entry name" value="RAD3-like_helicase_DEAD"/>
</dbReference>
<dbReference type="Pfam" id="PF13307">
    <property type="entry name" value="Helicase_C_2"/>
    <property type="match status" value="1"/>
</dbReference>
<dbReference type="InterPro" id="IPR006555">
    <property type="entry name" value="ATP-dep_Helicase_C"/>
</dbReference>
<dbReference type="Pfam" id="PF06733">
    <property type="entry name" value="DEAD_2"/>
    <property type="match status" value="1"/>
</dbReference>
<evidence type="ECO:0000256" key="13">
    <source>
        <dbReference type="ARBA" id="ARBA00038058"/>
    </source>
</evidence>
<dbReference type="GO" id="GO:0006281">
    <property type="term" value="P:DNA repair"/>
    <property type="evidence" value="ECO:0007669"/>
    <property type="project" value="UniProtKB-KW"/>
</dbReference>
<evidence type="ECO:0000256" key="9">
    <source>
        <dbReference type="ARBA" id="ARBA00023014"/>
    </source>
</evidence>
<sequence length="792" mass="90563">MTKPQRLGIRELIEFTLKSGDLISDASSNHTALEGARIHRRLQKKAGPDYQKEIYLCYETKLDDQDFKIEGRADGVIIDPDTHEILVDEIKTSEPDFADLTKDALTRYWGQAKFYAWLLAERESVDQVTVQLTYFQTTTELVTQKQEVHTHEDLTTFAQGVLKEYEYWLHLRSQWQLQRNAAAKKLAFPYSDFRAGQRQFSAIVYKTIAAQKILLTEAPTGTGKTIATLFPAIKAFAEQDVQRIFYLTAKTSTRTVAESALTDLANEGARLKRVTITAKDKIAFPVPEGYPAGHSPYTDGYYDRNKDALKDLFAHEDQWDRTTIETYAKKWTIDPFEFSLDASLFADVIIGDYNYLFDPQVYLQRFFANPKPGNVFLIDEAHNLVSRSRAMYSADLVETPMKQIERDIRGQKSQVVADLHKALKPIENSFKILPDMLPEPVQETSVIDEPDEDFIAGFYLGLEALGTWMAKNEEHPVYEKVRDYFFTLNSFLKIYELYGDNYRTIIRLAPTASLTLQCLDPSQFLQDCLHKGDAAVLFSATLTPLDYYRETLTAADENALVYRMTSPFPPQNQCLIITNYIQTTYAQRTANLPRILQALQSLVDAKKGNYLVFLPSYSYLTEIVDAFIQKNPTLQIIRQESSDTEATRQDFLDHFQTNPQETLVGFAVLGGAFAEGIDLRRDRLIGVAIISVGLPGLSLEHDLLRDYYQLKNHQGFAYAYQLPGFNNVMQAGGRVIRGNEDRGVILLIDQRFASARYQRLFPPHWQQQHQVKNVDQLKEALLGFWERPKEKS</sequence>
<evidence type="ECO:0000256" key="11">
    <source>
        <dbReference type="ARBA" id="ARBA00023204"/>
    </source>
</evidence>
<evidence type="ECO:0000256" key="12">
    <source>
        <dbReference type="ARBA" id="ARBA00023235"/>
    </source>
</evidence>
<dbReference type="SUPFAM" id="SSF52540">
    <property type="entry name" value="P-loop containing nucleoside triphosphate hydrolases"/>
    <property type="match status" value="1"/>
</dbReference>
<dbReference type="PROSITE" id="PS51193">
    <property type="entry name" value="HELICASE_ATP_BIND_2"/>
    <property type="match status" value="1"/>
</dbReference>
<dbReference type="AlphaFoldDB" id="A0A0R1VYI1"/>
<keyword evidence="12" id="KW-0413">Isomerase</keyword>
<keyword evidence="16" id="KW-1185">Reference proteome</keyword>
<dbReference type="GO" id="GO:0003678">
    <property type="term" value="F:DNA helicase activity"/>
    <property type="evidence" value="ECO:0007669"/>
    <property type="project" value="InterPro"/>
</dbReference>
<dbReference type="InterPro" id="IPR011604">
    <property type="entry name" value="PDDEXK-like_dom_sf"/>
</dbReference>
<dbReference type="PANTHER" id="PTHR11472:SF34">
    <property type="entry name" value="REGULATOR OF TELOMERE ELONGATION HELICASE 1"/>
    <property type="match status" value="1"/>
</dbReference>
<dbReference type="Proteomes" id="UP000051315">
    <property type="component" value="Unassembled WGS sequence"/>
</dbReference>
<keyword evidence="3" id="KW-0547">Nucleotide-binding</keyword>
<comment type="similarity">
    <text evidence="13">Belongs to the helicase family. DinG subfamily.</text>
</comment>
<keyword evidence="4" id="KW-0227">DNA damage</keyword>
<proteinExistence type="inferred from homology"/>
<name>A0A0R1VYI1_9LACO</name>
<dbReference type="GO" id="GO:0005524">
    <property type="term" value="F:ATP binding"/>
    <property type="evidence" value="ECO:0007669"/>
    <property type="project" value="UniProtKB-KW"/>
</dbReference>
<dbReference type="STRING" id="1423735.FC15_GL001373"/>
<evidence type="ECO:0000256" key="5">
    <source>
        <dbReference type="ARBA" id="ARBA00022801"/>
    </source>
</evidence>
<evidence type="ECO:0000256" key="8">
    <source>
        <dbReference type="ARBA" id="ARBA00023004"/>
    </source>
</evidence>
<keyword evidence="5" id="KW-0378">Hydrolase</keyword>
<comment type="caution">
    <text evidence="15">The sequence shown here is derived from an EMBL/GenBank/DDBJ whole genome shotgun (WGS) entry which is preliminary data.</text>
</comment>
<keyword evidence="2" id="KW-0479">Metal-binding</keyword>
<evidence type="ECO:0000259" key="14">
    <source>
        <dbReference type="PROSITE" id="PS51193"/>
    </source>
</evidence>
<dbReference type="InterPro" id="IPR042493">
    <property type="entry name" value="XPD_DNA_FeS"/>
</dbReference>
<dbReference type="Gene3D" id="3.90.320.10">
    <property type="match status" value="1"/>
</dbReference>
<dbReference type="SMART" id="SM00488">
    <property type="entry name" value="DEXDc2"/>
    <property type="match status" value="1"/>
</dbReference>
<evidence type="ECO:0000256" key="2">
    <source>
        <dbReference type="ARBA" id="ARBA00022723"/>
    </source>
</evidence>
<evidence type="ECO:0000256" key="7">
    <source>
        <dbReference type="ARBA" id="ARBA00022840"/>
    </source>
</evidence>
<organism evidence="15 16">
    <name type="scientific">Lapidilactobacillus concavus DSM 17758</name>
    <dbReference type="NCBI Taxonomy" id="1423735"/>
    <lineage>
        <taxon>Bacteria</taxon>
        <taxon>Bacillati</taxon>
        <taxon>Bacillota</taxon>
        <taxon>Bacilli</taxon>
        <taxon>Lactobacillales</taxon>
        <taxon>Lactobacillaceae</taxon>
        <taxon>Lapidilactobacillus</taxon>
    </lineage>
</organism>
<keyword evidence="1" id="KW-0004">4Fe-4S</keyword>
<protein>
    <submittedName>
        <fullName evidence="15">DNA helicase</fullName>
    </submittedName>
</protein>
<dbReference type="GO" id="GO:0051539">
    <property type="term" value="F:4 iron, 4 sulfur cluster binding"/>
    <property type="evidence" value="ECO:0007669"/>
    <property type="project" value="UniProtKB-KW"/>
</dbReference>
<dbReference type="GO" id="GO:0046872">
    <property type="term" value="F:metal ion binding"/>
    <property type="evidence" value="ECO:0007669"/>
    <property type="project" value="UniProtKB-KW"/>
</dbReference>
<dbReference type="GO" id="GO:0016818">
    <property type="term" value="F:hydrolase activity, acting on acid anhydrides, in phosphorus-containing anhydrides"/>
    <property type="evidence" value="ECO:0007669"/>
    <property type="project" value="InterPro"/>
</dbReference>
<accession>A0A0R1VYI1</accession>
<reference evidence="15 16" key="1">
    <citation type="journal article" date="2015" name="Genome Announc.">
        <title>Expanding the biotechnology potential of lactobacilli through comparative genomics of 213 strains and associated genera.</title>
        <authorList>
            <person name="Sun Z."/>
            <person name="Harris H.M."/>
            <person name="McCann A."/>
            <person name="Guo C."/>
            <person name="Argimon S."/>
            <person name="Zhang W."/>
            <person name="Yang X."/>
            <person name="Jeffery I.B."/>
            <person name="Cooney J.C."/>
            <person name="Kagawa T.F."/>
            <person name="Liu W."/>
            <person name="Song Y."/>
            <person name="Salvetti E."/>
            <person name="Wrobel A."/>
            <person name="Rasinkangas P."/>
            <person name="Parkhill J."/>
            <person name="Rea M.C."/>
            <person name="O'Sullivan O."/>
            <person name="Ritari J."/>
            <person name="Douillard F.P."/>
            <person name="Paul Ross R."/>
            <person name="Yang R."/>
            <person name="Briner A.E."/>
            <person name="Felis G.E."/>
            <person name="de Vos W.M."/>
            <person name="Barrangou R."/>
            <person name="Klaenhammer T.R."/>
            <person name="Caufield P.W."/>
            <person name="Cui Y."/>
            <person name="Zhang H."/>
            <person name="O'Toole P.W."/>
        </authorList>
    </citation>
    <scope>NUCLEOTIDE SEQUENCE [LARGE SCALE GENOMIC DNA]</scope>
    <source>
        <strain evidence="15 16">DSM 17758</strain>
    </source>
</reference>
<dbReference type="PANTHER" id="PTHR11472">
    <property type="entry name" value="DNA REPAIR DEAD HELICASE RAD3/XP-D SUBFAMILY MEMBER"/>
    <property type="match status" value="1"/>
</dbReference>
<gene>
    <name evidence="15" type="ORF">FC15_GL001373</name>
</gene>
<dbReference type="Gene3D" id="3.40.50.300">
    <property type="entry name" value="P-loop containing nucleotide triphosphate hydrolases"/>
    <property type="match status" value="2"/>
</dbReference>
<evidence type="ECO:0000256" key="6">
    <source>
        <dbReference type="ARBA" id="ARBA00022806"/>
    </source>
</evidence>
<keyword evidence="6 15" id="KW-0347">Helicase</keyword>
<feature type="domain" description="Helicase ATP-binding" evidence="14">
    <location>
        <begin position="183"/>
        <end position="427"/>
    </location>
</feature>
<keyword evidence="7" id="KW-0067">ATP-binding</keyword>
<keyword evidence="8" id="KW-0408">Iron</keyword>
<dbReference type="Gene3D" id="1.10.30.20">
    <property type="entry name" value="Bacterial XPD DNA helicase, FeS cluster domain"/>
    <property type="match status" value="1"/>
</dbReference>
<dbReference type="GO" id="GO:0003677">
    <property type="term" value="F:DNA binding"/>
    <property type="evidence" value="ECO:0007669"/>
    <property type="project" value="UniProtKB-KW"/>
</dbReference>
<evidence type="ECO:0000256" key="1">
    <source>
        <dbReference type="ARBA" id="ARBA00022485"/>
    </source>
</evidence>
<keyword evidence="10" id="KW-0238">DNA-binding</keyword>
<dbReference type="OrthoDB" id="9765586at2"/>
<dbReference type="PATRIC" id="fig|1423735.3.peg.1420"/>
<evidence type="ECO:0000256" key="10">
    <source>
        <dbReference type="ARBA" id="ARBA00023125"/>
    </source>
</evidence>
<keyword evidence="9" id="KW-0411">Iron-sulfur</keyword>
<dbReference type="InterPro" id="IPR045028">
    <property type="entry name" value="DinG/Rad3-like"/>
</dbReference>
<dbReference type="InterPro" id="IPR014013">
    <property type="entry name" value="Helic_SF1/SF2_ATP-bd_DinG/Rad3"/>
</dbReference>
<dbReference type="InterPro" id="IPR006554">
    <property type="entry name" value="Helicase-like_DEXD_c2"/>
</dbReference>
<evidence type="ECO:0000256" key="4">
    <source>
        <dbReference type="ARBA" id="ARBA00022763"/>
    </source>
</evidence>
<dbReference type="SMART" id="SM00491">
    <property type="entry name" value="HELICc2"/>
    <property type="match status" value="1"/>
</dbReference>
<evidence type="ECO:0000313" key="16">
    <source>
        <dbReference type="Proteomes" id="UP000051315"/>
    </source>
</evidence>
<keyword evidence="11" id="KW-0234">DNA repair</keyword>
<dbReference type="Gene3D" id="1.10.275.40">
    <property type="match status" value="1"/>
</dbReference>
<evidence type="ECO:0000313" key="15">
    <source>
        <dbReference type="EMBL" id="KRM10399.1"/>
    </source>
</evidence>
<dbReference type="InterPro" id="IPR027417">
    <property type="entry name" value="P-loop_NTPase"/>
</dbReference>
<dbReference type="EMBL" id="AZFX01000038">
    <property type="protein sequence ID" value="KRM10399.1"/>
    <property type="molecule type" value="Genomic_DNA"/>
</dbReference>
<dbReference type="RefSeq" id="WP_057824186.1">
    <property type="nucleotide sequence ID" value="NZ_AZFX01000038.1"/>
</dbReference>
<evidence type="ECO:0000256" key="3">
    <source>
        <dbReference type="ARBA" id="ARBA00022741"/>
    </source>
</evidence>